<keyword evidence="4" id="KW-1185">Reference proteome</keyword>
<dbReference type="Pfam" id="PF13478">
    <property type="entry name" value="XdhC_C"/>
    <property type="match status" value="1"/>
</dbReference>
<accession>A0A7H0GQ74</accession>
<dbReference type="EMBL" id="CP060783">
    <property type="protein sequence ID" value="QNP50440.1"/>
    <property type="molecule type" value="Genomic_DNA"/>
</dbReference>
<dbReference type="PANTHER" id="PTHR30388">
    <property type="entry name" value="ALDEHYDE OXIDOREDUCTASE MOLYBDENUM COFACTOR ASSEMBLY PROTEIN"/>
    <property type="match status" value="1"/>
</dbReference>
<reference evidence="3 4" key="1">
    <citation type="submission" date="2020-08" db="EMBL/GenBank/DDBJ databases">
        <title>Genome sequence of Diaphorobacter aerolatus KACC 16536T.</title>
        <authorList>
            <person name="Hyun D.-W."/>
            <person name="Bae J.-W."/>
        </authorList>
    </citation>
    <scope>NUCLEOTIDE SEQUENCE [LARGE SCALE GENOMIC DNA]</scope>
    <source>
        <strain evidence="3 4">KACC 16536</strain>
    </source>
</reference>
<evidence type="ECO:0000259" key="1">
    <source>
        <dbReference type="Pfam" id="PF02625"/>
    </source>
</evidence>
<dbReference type="Pfam" id="PF02625">
    <property type="entry name" value="XdhC_CoxI"/>
    <property type="match status" value="1"/>
</dbReference>
<evidence type="ECO:0000313" key="3">
    <source>
        <dbReference type="EMBL" id="QNP50440.1"/>
    </source>
</evidence>
<name>A0A7H0GQ74_9BURK</name>
<evidence type="ECO:0000313" key="4">
    <source>
        <dbReference type="Proteomes" id="UP000516028"/>
    </source>
</evidence>
<dbReference type="KEGG" id="daer:H9K75_06815"/>
<dbReference type="InterPro" id="IPR052698">
    <property type="entry name" value="MoCofactor_Util/Proc"/>
</dbReference>
<feature type="domain" description="XdhC- CoxI" evidence="1">
    <location>
        <begin position="8"/>
        <end position="61"/>
    </location>
</feature>
<dbReference type="NCBIfam" id="TIGR02964">
    <property type="entry name" value="xanthine_xdhC"/>
    <property type="match status" value="1"/>
</dbReference>
<dbReference type="InterPro" id="IPR003777">
    <property type="entry name" value="XdhC_CoxI"/>
</dbReference>
<dbReference type="Proteomes" id="UP000516028">
    <property type="component" value="Chromosome"/>
</dbReference>
<evidence type="ECO:0000259" key="2">
    <source>
        <dbReference type="Pfam" id="PF13478"/>
    </source>
</evidence>
<organism evidence="3 4">
    <name type="scientific">Diaphorobacter aerolatus</name>
    <dbReference type="NCBI Taxonomy" id="1288495"/>
    <lineage>
        <taxon>Bacteria</taxon>
        <taxon>Pseudomonadati</taxon>
        <taxon>Pseudomonadota</taxon>
        <taxon>Betaproteobacteria</taxon>
        <taxon>Burkholderiales</taxon>
        <taxon>Comamonadaceae</taxon>
        <taxon>Diaphorobacter</taxon>
    </lineage>
</organism>
<dbReference type="Gene3D" id="3.40.50.720">
    <property type="entry name" value="NAD(P)-binding Rossmann-like Domain"/>
    <property type="match status" value="1"/>
</dbReference>
<dbReference type="InterPro" id="IPR014308">
    <property type="entry name" value="Xanthine_DH_XdhC"/>
</dbReference>
<protein>
    <submittedName>
        <fullName evidence="3">Xanthine dehydrogenase accessory protein XdhC</fullName>
    </submittedName>
</protein>
<feature type="domain" description="XdhC Rossmann" evidence="2">
    <location>
        <begin position="113"/>
        <end position="259"/>
    </location>
</feature>
<dbReference type="AlphaFoldDB" id="A0A7H0GQ74"/>
<sequence length="266" mass="28234">MLQHLQTAPACLVTVESTQGSAPREAGAWMAVCGPLVLGTIGGGHLELEAIALARNLLATGFAAGETGFVRRWALGPSLGQCCGGVVHLRFERVSAEHGAALQRRLQPDLHSLALFGGGHVGNALVNVVARLPFAVHWIDSRDSVFPELLPPRVRCEHSDPVEAAVRDLPAGTRVLIMSFSHAEDLNIVAACLRRQREQGDLPFVGLIGSATKRAVFESRLRQRGFGDAEIAHLTCPIGVPGISGKEPEVIAVAVAAQLLQSIYMA</sequence>
<proteinExistence type="predicted"/>
<dbReference type="InterPro" id="IPR027051">
    <property type="entry name" value="XdhC_Rossmann_dom"/>
</dbReference>
<gene>
    <name evidence="3" type="primary">xdhC</name>
    <name evidence="3" type="ORF">H9K75_06815</name>
</gene>
<dbReference type="PANTHER" id="PTHR30388:SF6">
    <property type="entry name" value="XANTHINE DEHYDROGENASE SUBUNIT A-RELATED"/>
    <property type="match status" value="1"/>
</dbReference>